<dbReference type="PANTHER" id="PTHR43408:SF2">
    <property type="entry name" value="FMN REDUCTASE (NADPH)"/>
    <property type="match status" value="1"/>
</dbReference>
<proteinExistence type="predicted"/>
<dbReference type="Proteomes" id="UP000199183">
    <property type="component" value="Unassembled WGS sequence"/>
</dbReference>
<keyword evidence="2" id="KW-0288">FMN</keyword>
<dbReference type="Pfam" id="PF03358">
    <property type="entry name" value="FMN_red"/>
    <property type="match status" value="1"/>
</dbReference>
<dbReference type="EMBL" id="FNRY01000001">
    <property type="protein sequence ID" value="SEC08890.1"/>
    <property type="molecule type" value="Genomic_DNA"/>
</dbReference>
<dbReference type="RefSeq" id="WP_091185042.1">
    <property type="nucleotide sequence ID" value="NZ_FNRY01000001.1"/>
</dbReference>
<dbReference type="PANTHER" id="PTHR43408">
    <property type="entry name" value="FMN REDUCTASE (NADPH)"/>
    <property type="match status" value="1"/>
</dbReference>
<keyword evidence="1" id="KW-0285">Flavoprotein</keyword>
<dbReference type="NCBIfam" id="TIGR04037">
    <property type="entry name" value="LLM_duo_CE1759"/>
    <property type="match status" value="1"/>
</dbReference>
<evidence type="ECO:0000313" key="5">
    <source>
        <dbReference type="EMBL" id="SEC08890.1"/>
    </source>
</evidence>
<keyword evidence="3" id="KW-0560">Oxidoreductase</keyword>
<evidence type="ECO:0000256" key="2">
    <source>
        <dbReference type="ARBA" id="ARBA00022643"/>
    </source>
</evidence>
<sequence length="209" mass="22453">MTTRKLAVIAAGLSNPSSTRMLADRLAEATESRLRERDIDVDVQVFELRDLAHSITNNMLTGYADDKLQDAIDAVSGADGLIAVTPIFKASYAGLFKSFIDVVDNTGLTDLPVVIAATGGTPRHSLALDFAIRPLFTYMHSIVVPTGVYAASEDWGAGADTVKSLPDRIERAAGELSALMESSERSQRVTDPFALDETYDQLLGGFQGN</sequence>
<evidence type="ECO:0000256" key="1">
    <source>
        <dbReference type="ARBA" id="ARBA00022630"/>
    </source>
</evidence>
<organism evidence="5 6">
    <name type="scientific">Paramicrobacterium humi</name>
    <dbReference type="NCBI Taxonomy" id="640635"/>
    <lineage>
        <taxon>Bacteria</taxon>
        <taxon>Bacillati</taxon>
        <taxon>Actinomycetota</taxon>
        <taxon>Actinomycetes</taxon>
        <taxon>Micrococcales</taxon>
        <taxon>Microbacteriaceae</taxon>
        <taxon>Paramicrobacterium</taxon>
    </lineage>
</organism>
<gene>
    <name evidence="5" type="ORF">SAMN04489806_2563</name>
</gene>
<keyword evidence="6" id="KW-1185">Reference proteome</keyword>
<dbReference type="InterPro" id="IPR029039">
    <property type="entry name" value="Flavoprotein-like_sf"/>
</dbReference>
<dbReference type="InterPro" id="IPR051814">
    <property type="entry name" value="NAD(P)H-dep_FMN_reductase"/>
</dbReference>
<dbReference type="SUPFAM" id="SSF52218">
    <property type="entry name" value="Flavoproteins"/>
    <property type="match status" value="1"/>
</dbReference>
<dbReference type="STRING" id="640635.SAMN04489806_2563"/>
<dbReference type="Gene3D" id="3.40.50.360">
    <property type="match status" value="1"/>
</dbReference>
<protein>
    <submittedName>
        <fullName evidence="5">FMN reductase</fullName>
    </submittedName>
</protein>
<dbReference type="GO" id="GO:0016491">
    <property type="term" value="F:oxidoreductase activity"/>
    <property type="evidence" value="ECO:0007669"/>
    <property type="project" value="UniProtKB-KW"/>
</dbReference>
<evidence type="ECO:0000313" key="6">
    <source>
        <dbReference type="Proteomes" id="UP000199183"/>
    </source>
</evidence>
<evidence type="ECO:0000259" key="4">
    <source>
        <dbReference type="Pfam" id="PF03358"/>
    </source>
</evidence>
<dbReference type="InterPro" id="IPR005025">
    <property type="entry name" value="FMN_Rdtase-like_dom"/>
</dbReference>
<dbReference type="AlphaFoldDB" id="A0A1H4PNI9"/>
<dbReference type="InterPro" id="IPR023932">
    <property type="entry name" value="CE1759_FMN_reduct"/>
</dbReference>
<dbReference type="OrthoDB" id="1643408at2"/>
<reference evidence="5 6" key="1">
    <citation type="submission" date="2016-10" db="EMBL/GenBank/DDBJ databases">
        <authorList>
            <person name="de Groot N.N."/>
        </authorList>
    </citation>
    <scope>NUCLEOTIDE SEQUENCE [LARGE SCALE GENOMIC DNA]</scope>
    <source>
        <strain evidence="5 6">DSM 21799</strain>
    </source>
</reference>
<evidence type="ECO:0000256" key="3">
    <source>
        <dbReference type="ARBA" id="ARBA00023002"/>
    </source>
</evidence>
<accession>A0A1H4PNI9</accession>
<name>A0A1H4PNI9_9MICO</name>
<feature type="domain" description="NADPH-dependent FMN reductase-like" evidence="4">
    <location>
        <begin position="5"/>
        <end position="155"/>
    </location>
</feature>